<dbReference type="Pfam" id="PF00753">
    <property type="entry name" value="Lactamase_B"/>
    <property type="match status" value="1"/>
</dbReference>
<evidence type="ECO:0000313" key="4">
    <source>
        <dbReference type="Proteomes" id="UP000034746"/>
    </source>
</evidence>
<dbReference type="SUPFAM" id="SSF56281">
    <property type="entry name" value="Metallo-hydrolase/oxidoreductase"/>
    <property type="match status" value="1"/>
</dbReference>
<dbReference type="PANTHER" id="PTHR30619:SF1">
    <property type="entry name" value="RECOMBINATION PROTEIN 2"/>
    <property type="match status" value="1"/>
</dbReference>
<dbReference type="Gene3D" id="3.60.15.10">
    <property type="entry name" value="Ribonuclease Z/Hydroxyacylglutathione hydrolase-like"/>
    <property type="match status" value="1"/>
</dbReference>
<name>A0A0G0VC27_9BACT</name>
<keyword evidence="1" id="KW-0472">Membrane</keyword>
<feature type="domain" description="Metallo-beta-lactamase" evidence="2">
    <location>
        <begin position="62"/>
        <end position="260"/>
    </location>
</feature>
<dbReference type="Proteomes" id="UP000034746">
    <property type="component" value="Unassembled WGS sequence"/>
</dbReference>
<dbReference type="EMBL" id="LCAU01000002">
    <property type="protein sequence ID" value="KKR98474.1"/>
    <property type="molecule type" value="Genomic_DNA"/>
</dbReference>
<dbReference type="InterPro" id="IPR035681">
    <property type="entry name" value="ComA-like_MBL"/>
</dbReference>
<reference evidence="3 4" key="1">
    <citation type="journal article" date="2015" name="Nature">
        <title>rRNA introns, odd ribosomes, and small enigmatic genomes across a large radiation of phyla.</title>
        <authorList>
            <person name="Brown C.T."/>
            <person name="Hug L.A."/>
            <person name="Thomas B.C."/>
            <person name="Sharon I."/>
            <person name="Castelle C.J."/>
            <person name="Singh A."/>
            <person name="Wilkins M.J."/>
            <person name="Williams K.H."/>
            <person name="Banfield J.F."/>
        </authorList>
    </citation>
    <scope>NUCLEOTIDE SEQUENCE [LARGE SCALE GENOMIC DNA]</scope>
</reference>
<comment type="caution">
    <text evidence="3">The sequence shown here is derived from an EMBL/GenBank/DDBJ whole genome shotgun (WGS) entry which is preliminary data.</text>
</comment>
<protein>
    <submittedName>
        <fullName evidence="3">Beta-lactamase-like protein</fullName>
    </submittedName>
</protein>
<sequence>MALTSPSRTRHRRLTRFSNHVRMTIVLSGLCFFAVFLFFSETKTNLFEEHHPLRVWVFDVGQGDAIFVETPEGRQVLIDSGPDQEVLNKLGSVLSPWDRTIDDVLLTHPHEDHLAGFVELLKRYDVETVYETGVLSSSPTYKVFSKVVKEENANHIFVHSGMEISLEKNISLRILAPDQSLTGTKLENLNMASIVVELIYGETSILLTGDAPFEEEEDLWADMIVPIDILKVAHHGSGTSTSQHFLEVTHPRETVISVGEGNDYGHPHPVLLKRLQEIGTHIWRTDQDGDILIISFGGEPEIQSNPLPF</sequence>
<keyword evidence="1" id="KW-0812">Transmembrane</keyword>
<dbReference type="PANTHER" id="PTHR30619">
    <property type="entry name" value="DNA INTERNALIZATION/COMPETENCE PROTEIN COMEC/REC2"/>
    <property type="match status" value="1"/>
</dbReference>
<dbReference type="InterPro" id="IPR001279">
    <property type="entry name" value="Metallo-B-lactamas"/>
</dbReference>
<evidence type="ECO:0000313" key="3">
    <source>
        <dbReference type="EMBL" id="KKR98474.1"/>
    </source>
</evidence>
<keyword evidence="1" id="KW-1133">Transmembrane helix</keyword>
<gene>
    <name evidence="3" type="ORF">UU48_C0002G0009</name>
</gene>
<dbReference type="AlphaFoldDB" id="A0A0G0VC27"/>
<feature type="transmembrane region" description="Helical" evidence="1">
    <location>
        <begin position="21"/>
        <end position="39"/>
    </location>
</feature>
<evidence type="ECO:0000256" key="1">
    <source>
        <dbReference type="SAM" id="Phobius"/>
    </source>
</evidence>
<proteinExistence type="predicted"/>
<dbReference type="InterPro" id="IPR036866">
    <property type="entry name" value="RibonucZ/Hydroxyglut_hydro"/>
</dbReference>
<dbReference type="SMART" id="SM00849">
    <property type="entry name" value="Lactamase_B"/>
    <property type="match status" value="1"/>
</dbReference>
<accession>A0A0G0VC27</accession>
<organism evidence="3 4">
    <name type="scientific">Candidatus Uhrbacteria bacterium GW2011_GWF2_41_16</name>
    <dbReference type="NCBI Taxonomy" id="1618997"/>
    <lineage>
        <taxon>Bacteria</taxon>
        <taxon>Candidatus Uhriibacteriota</taxon>
    </lineage>
</organism>
<dbReference type="InterPro" id="IPR052159">
    <property type="entry name" value="Competence_DNA_uptake"/>
</dbReference>
<dbReference type="CDD" id="cd07731">
    <property type="entry name" value="ComA-like_MBL-fold"/>
    <property type="match status" value="1"/>
</dbReference>
<evidence type="ECO:0000259" key="2">
    <source>
        <dbReference type="SMART" id="SM00849"/>
    </source>
</evidence>